<evidence type="ECO:0000313" key="2">
    <source>
        <dbReference type="Proteomes" id="UP001234178"/>
    </source>
</evidence>
<gene>
    <name evidence="1" type="ORF">OUZ56_030294</name>
</gene>
<dbReference type="Proteomes" id="UP001234178">
    <property type="component" value="Unassembled WGS sequence"/>
</dbReference>
<accession>A0ABQ9ZQW6</accession>
<comment type="caution">
    <text evidence="1">The sequence shown here is derived from an EMBL/GenBank/DDBJ whole genome shotgun (WGS) entry which is preliminary data.</text>
</comment>
<evidence type="ECO:0000313" key="1">
    <source>
        <dbReference type="EMBL" id="KAK4015313.1"/>
    </source>
</evidence>
<reference evidence="1 2" key="1">
    <citation type="journal article" date="2023" name="Nucleic Acids Res.">
        <title>The hologenome of Daphnia magna reveals possible DNA methylation and microbiome-mediated evolution of the host genome.</title>
        <authorList>
            <person name="Chaturvedi A."/>
            <person name="Li X."/>
            <person name="Dhandapani V."/>
            <person name="Marshall H."/>
            <person name="Kissane S."/>
            <person name="Cuenca-Cambronero M."/>
            <person name="Asole G."/>
            <person name="Calvet F."/>
            <person name="Ruiz-Romero M."/>
            <person name="Marangio P."/>
            <person name="Guigo R."/>
            <person name="Rago D."/>
            <person name="Mirbahai L."/>
            <person name="Eastwood N."/>
            <person name="Colbourne J.K."/>
            <person name="Zhou J."/>
            <person name="Mallon E."/>
            <person name="Orsini L."/>
        </authorList>
    </citation>
    <scope>NUCLEOTIDE SEQUENCE [LARGE SCALE GENOMIC DNA]</scope>
    <source>
        <strain evidence="1">LRV0_1</strain>
    </source>
</reference>
<keyword evidence="2" id="KW-1185">Reference proteome</keyword>
<proteinExistence type="predicted"/>
<dbReference type="EMBL" id="JAOYFB010000005">
    <property type="protein sequence ID" value="KAK4015313.1"/>
    <property type="molecule type" value="Genomic_DNA"/>
</dbReference>
<name>A0ABQ9ZQW6_9CRUS</name>
<sequence length="147" mass="16672">MNGSEIYKQDSNESGMQTEESIVEGLFFGFLFYPQQREKRLENLITIMTQNDQTGQSPRVPIYNSHHHFQSGIGVLRLTGAIANGRESAIRSVCSSFVKVFIFYQQMALASVDQHTRVAKDEGKKRLKPRLRHQLHSGVGASLVYRV</sequence>
<protein>
    <submittedName>
        <fullName evidence="1">Uncharacterized protein</fullName>
    </submittedName>
</protein>
<organism evidence="1 2">
    <name type="scientific">Daphnia magna</name>
    <dbReference type="NCBI Taxonomy" id="35525"/>
    <lineage>
        <taxon>Eukaryota</taxon>
        <taxon>Metazoa</taxon>
        <taxon>Ecdysozoa</taxon>
        <taxon>Arthropoda</taxon>
        <taxon>Crustacea</taxon>
        <taxon>Branchiopoda</taxon>
        <taxon>Diplostraca</taxon>
        <taxon>Cladocera</taxon>
        <taxon>Anomopoda</taxon>
        <taxon>Daphniidae</taxon>
        <taxon>Daphnia</taxon>
    </lineage>
</organism>